<feature type="compositionally biased region" description="Polar residues" evidence="1">
    <location>
        <begin position="333"/>
        <end position="348"/>
    </location>
</feature>
<feature type="compositionally biased region" description="Basic residues" evidence="1">
    <location>
        <begin position="254"/>
        <end position="263"/>
    </location>
</feature>
<feature type="compositionally biased region" description="Low complexity" evidence="1">
    <location>
        <begin position="394"/>
        <end position="408"/>
    </location>
</feature>
<proteinExistence type="predicted"/>
<feature type="compositionally biased region" description="Basic residues" evidence="1">
    <location>
        <begin position="14"/>
        <end position="23"/>
    </location>
</feature>
<feature type="compositionally biased region" description="Basic and acidic residues" evidence="1">
    <location>
        <begin position="1"/>
        <end position="11"/>
    </location>
</feature>
<dbReference type="EMBL" id="JARJLG010000026">
    <property type="protein sequence ID" value="KAJ7769096.1"/>
    <property type="molecule type" value="Genomic_DNA"/>
</dbReference>
<evidence type="ECO:0000313" key="3">
    <source>
        <dbReference type="Proteomes" id="UP001215280"/>
    </source>
</evidence>
<feature type="compositionally biased region" description="Acidic residues" evidence="1">
    <location>
        <begin position="115"/>
        <end position="140"/>
    </location>
</feature>
<feature type="region of interest" description="Disordered" evidence="1">
    <location>
        <begin position="97"/>
        <end position="140"/>
    </location>
</feature>
<evidence type="ECO:0000256" key="1">
    <source>
        <dbReference type="SAM" id="MobiDB-lite"/>
    </source>
</evidence>
<feature type="region of interest" description="Disordered" evidence="1">
    <location>
        <begin position="1"/>
        <end position="85"/>
    </location>
</feature>
<dbReference type="AlphaFoldDB" id="A0AAD7JS76"/>
<dbReference type="Proteomes" id="UP001215280">
    <property type="component" value="Unassembled WGS sequence"/>
</dbReference>
<comment type="caution">
    <text evidence="2">The sequence shown here is derived from an EMBL/GenBank/DDBJ whole genome shotgun (WGS) entry which is preliminary data.</text>
</comment>
<evidence type="ECO:0000313" key="2">
    <source>
        <dbReference type="EMBL" id="KAJ7769096.1"/>
    </source>
</evidence>
<reference evidence="2" key="1">
    <citation type="submission" date="2023-03" db="EMBL/GenBank/DDBJ databases">
        <title>Massive genome expansion in bonnet fungi (Mycena s.s.) driven by repeated elements and novel gene families across ecological guilds.</title>
        <authorList>
            <consortium name="Lawrence Berkeley National Laboratory"/>
            <person name="Harder C.B."/>
            <person name="Miyauchi S."/>
            <person name="Viragh M."/>
            <person name="Kuo A."/>
            <person name="Thoen E."/>
            <person name="Andreopoulos B."/>
            <person name="Lu D."/>
            <person name="Skrede I."/>
            <person name="Drula E."/>
            <person name="Henrissat B."/>
            <person name="Morin E."/>
            <person name="Kohler A."/>
            <person name="Barry K."/>
            <person name="LaButti K."/>
            <person name="Morin E."/>
            <person name="Salamov A."/>
            <person name="Lipzen A."/>
            <person name="Mereny Z."/>
            <person name="Hegedus B."/>
            <person name="Baldrian P."/>
            <person name="Stursova M."/>
            <person name="Weitz H."/>
            <person name="Taylor A."/>
            <person name="Grigoriev I.V."/>
            <person name="Nagy L.G."/>
            <person name="Martin F."/>
            <person name="Kauserud H."/>
        </authorList>
    </citation>
    <scope>NUCLEOTIDE SEQUENCE</scope>
    <source>
        <strain evidence="2">CBHHK188m</strain>
    </source>
</reference>
<gene>
    <name evidence="2" type="ORF">DFH07DRAFT_1058185</name>
</gene>
<feature type="region of interest" description="Disordered" evidence="1">
    <location>
        <begin position="333"/>
        <end position="420"/>
    </location>
</feature>
<sequence>MAKRKAAEAVAKRSVGRPPKKAKSTPAASKKAKPSALPSTSRSTRKSTSASTSVANSTSDSDTVPAVIEIDSESELTSLDNETDTDGIDMATIAILGKNKGSDDEELVDTRVEQEAEEEEEEEEDDEHEIEDECQNDEEEDKDFDLEFIIPVASNAADTITFSSTITFLEFTQQVADEMNIRRSDLQIGYKLNHWTKDILPRVLTTPIHLIRLFNSACEELDARAKTKKSSKKPLQVTIFDLRSKLPEKETKKATKKPKSKASKKADSDSDDDAEGKTGKKTGPQYLRELEAAHKCEKHTGFCLVAQNGEHVSLSGPNLSLWSMLCAQGAHESTSVPPTVLGLSTETGTKAAPASRRPPTQQPPAPGPYPYSFYAPTGPYPQPYYPPPPPLPRIPTASPKSSAKPSKPIVDSDDDDESPTLFPKIDDWLLDLDSSERGEDGHGFAKFGAVLRDQGFVRVVQLADLGGEGEKTLLTICTGMTLGVAKLLMKYAKVDCKKIRKQEAERKAEWAA</sequence>
<feature type="compositionally biased region" description="Pro residues" evidence="1">
    <location>
        <begin position="378"/>
        <end position="393"/>
    </location>
</feature>
<keyword evidence="3" id="KW-1185">Reference proteome</keyword>
<accession>A0AAD7JS76</accession>
<feature type="compositionally biased region" description="Pro residues" evidence="1">
    <location>
        <begin position="360"/>
        <end position="369"/>
    </location>
</feature>
<name>A0AAD7JS76_9AGAR</name>
<feature type="compositionally biased region" description="Low complexity" evidence="1">
    <location>
        <begin position="24"/>
        <end position="64"/>
    </location>
</feature>
<feature type="region of interest" description="Disordered" evidence="1">
    <location>
        <begin position="249"/>
        <end position="284"/>
    </location>
</feature>
<protein>
    <submittedName>
        <fullName evidence="2">Uncharacterized protein</fullName>
    </submittedName>
</protein>
<organism evidence="2 3">
    <name type="scientific">Mycena maculata</name>
    <dbReference type="NCBI Taxonomy" id="230809"/>
    <lineage>
        <taxon>Eukaryota</taxon>
        <taxon>Fungi</taxon>
        <taxon>Dikarya</taxon>
        <taxon>Basidiomycota</taxon>
        <taxon>Agaricomycotina</taxon>
        <taxon>Agaricomycetes</taxon>
        <taxon>Agaricomycetidae</taxon>
        <taxon>Agaricales</taxon>
        <taxon>Marasmiineae</taxon>
        <taxon>Mycenaceae</taxon>
        <taxon>Mycena</taxon>
    </lineage>
</organism>